<reference evidence="1 2" key="1">
    <citation type="submission" date="2020-08" db="EMBL/GenBank/DDBJ databases">
        <title>Genomic Encyclopedia of Type Strains, Phase III (KMG-III): the genomes of soil and plant-associated and newly described type strains.</title>
        <authorList>
            <person name="Whitman W."/>
        </authorList>
    </citation>
    <scope>NUCLEOTIDE SEQUENCE [LARGE SCALE GENOMIC DNA]</scope>
    <source>
        <strain evidence="1 2">CECT 5831</strain>
    </source>
</reference>
<dbReference type="AlphaFoldDB" id="A0A839TF10"/>
<comment type="caution">
    <text evidence="1">The sequence shown here is derived from an EMBL/GenBank/DDBJ whole genome shotgun (WGS) entry which is preliminary data.</text>
</comment>
<accession>A0A839TF10</accession>
<organism evidence="1 2">
    <name type="scientific">Paenibacillus rhizosphaerae</name>
    <dbReference type="NCBI Taxonomy" id="297318"/>
    <lineage>
        <taxon>Bacteria</taxon>
        <taxon>Bacillati</taxon>
        <taxon>Bacillota</taxon>
        <taxon>Bacilli</taxon>
        <taxon>Bacillales</taxon>
        <taxon>Paenibacillaceae</taxon>
        <taxon>Paenibacillus</taxon>
    </lineage>
</organism>
<evidence type="ECO:0000313" key="2">
    <source>
        <dbReference type="Proteomes" id="UP000517523"/>
    </source>
</evidence>
<evidence type="ECO:0000313" key="1">
    <source>
        <dbReference type="EMBL" id="MBB3125375.1"/>
    </source>
</evidence>
<sequence length="40" mass="4626">MEQRLVVDLNDFDAIIKPLFLAASMPNIDQMYKNRLLMTG</sequence>
<dbReference type="Proteomes" id="UP000517523">
    <property type="component" value="Unassembled WGS sequence"/>
</dbReference>
<name>A0A839TF10_9BACL</name>
<gene>
    <name evidence="1" type="ORF">FHS19_000029</name>
</gene>
<proteinExistence type="predicted"/>
<dbReference type="RefSeq" id="WP_281382195.1">
    <property type="nucleotide sequence ID" value="NZ_JACHXJ010000001.1"/>
</dbReference>
<dbReference type="EMBL" id="JACHXJ010000001">
    <property type="protein sequence ID" value="MBB3125375.1"/>
    <property type="molecule type" value="Genomic_DNA"/>
</dbReference>
<protein>
    <submittedName>
        <fullName evidence="1">Uncharacterized protein</fullName>
    </submittedName>
</protein>